<feature type="compositionally biased region" description="Basic and acidic residues" evidence="5">
    <location>
        <begin position="328"/>
        <end position="346"/>
    </location>
</feature>
<keyword evidence="8" id="KW-1185">Reference proteome</keyword>
<feature type="region of interest" description="Disordered" evidence="5">
    <location>
        <begin position="328"/>
        <end position="364"/>
    </location>
</feature>
<dbReference type="FunFam" id="1.10.150.60:FF:000018">
    <property type="entry name" value="AT-rich interactive domain-containing protein 3"/>
    <property type="match status" value="1"/>
</dbReference>
<dbReference type="InterPro" id="IPR008978">
    <property type="entry name" value="HSP20-like_chaperone"/>
</dbReference>
<proteinExistence type="predicted"/>
<sequence length="489" mass="55699">MQVETGSDRVKSMCVNWTLPSFLDLRISTALARKNGILYSDENQDVASKLGRSSTGNMDPEVDSQDAVMEVNEDEQIDQERGGNKNHDGSHCAVVQTEVAVTKEQENDAFVETVGNFFREKNLEFRMPKFYGENVDLLKLWREVTTLGGYQAVCSKKLWKRVGQSFDPPKTCTSLSFTFRQFYAKALLEYERCQSGAFQTEMHQTPESDHSFPFPERRKRSALIPKKRARDDTEPKEEDKTQAPCASDLNQDTNSNRLLQCRSDHRYTETSPSDTSGDTWKNDTQHAHDHAAPTTDSEEKEIQANEHAREEDGTNLKERDYKFYSEDTGEARQIEEKGGKDRETRTYSRTRRRKALPSPGKAWMAKGGQEHLEDCEFLLGSKPIKKLKAAVADDDNSVFWVKISAYMTRDDYQIYALVPGLQADELRIECEIAGKVVIAGCPKKPDNLWGITAFRKVIHLPSRIDTRNFQAIVSHFGQLLLRAPFLQET</sequence>
<keyword evidence="1" id="KW-0805">Transcription regulation</keyword>
<dbReference type="SUPFAM" id="SSF46774">
    <property type="entry name" value="ARID-like"/>
    <property type="match status" value="1"/>
</dbReference>
<dbReference type="PANTHER" id="PTHR15348:SF0">
    <property type="entry name" value="PROTEIN DEAD RINGER"/>
    <property type="match status" value="1"/>
</dbReference>
<feature type="compositionally biased region" description="Basic residues" evidence="5">
    <location>
        <begin position="217"/>
        <end position="228"/>
    </location>
</feature>
<dbReference type="Pfam" id="PF01388">
    <property type="entry name" value="ARID"/>
    <property type="match status" value="1"/>
</dbReference>
<dbReference type="GO" id="GO:0003677">
    <property type="term" value="F:DNA binding"/>
    <property type="evidence" value="ECO:0007669"/>
    <property type="project" value="UniProtKB-KW"/>
</dbReference>
<evidence type="ECO:0000313" key="7">
    <source>
        <dbReference type="EMBL" id="OAE23017.1"/>
    </source>
</evidence>
<dbReference type="PROSITE" id="PS51011">
    <property type="entry name" value="ARID"/>
    <property type="match status" value="1"/>
</dbReference>
<dbReference type="SUPFAM" id="SSF49764">
    <property type="entry name" value="HSP20-like chaperones"/>
    <property type="match status" value="1"/>
</dbReference>
<feature type="compositionally biased region" description="Basic and acidic residues" evidence="5">
    <location>
        <begin position="300"/>
        <end position="315"/>
    </location>
</feature>
<evidence type="ECO:0000259" key="6">
    <source>
        <dbReference type="PROSITE" id="PS51011"/>
    </source>
</evidence>
<keyword evidence="4" id="KW-0539">Nucleus</keyword>
<dbReference type="SMART" id="SM01014">
    <property type="entry name" value="ARID"/>
    <property type="match status" value="1"/>
</dbReference>
<evidence type="ECO:0000256" key="5">
    <source>
        <dbReference type="SAM" id="MobiDB-lite"/>
    </source>
</evidence>
<feature type="region of interest" description="Disordered" evidence="5">
    <location>
        <begin position="201"/>
        <end position="315"/>
    </location>
</feature>
<dbReference type="Proteomes" id="UP000077202">
    <property type="component" value="Unassembled WGS sequence"/>
</dbReference>
<dbReference type="InterPro" id="IPR045147">
    <property type="entry name" value="ARI3A/B/C"/>
</dbReference>
<feature type="compositionally biased region" description="Polar residues" evidence="5">
    <location>
        <begin position="269"/>
        <end position="279"/>
    </location>
</feature>
<evidence type="ECO:0000256" key="1">
    <source>
        <dbReference type="ARBA" id="ARBA00023015"/>
    </source>
</evidence>
<keyword evidence="3" id="KW-0804">Transcription</keyword>
<dbReference type="CDD" id="cd16100">
    <property type="entry name" value="ARID"/>
    <property type="match status" value="1"/>
</dbReference>
<evidence type="ECO:0000256" key="2">
    <source>
        <dbReference type="ARBA" id="ARBA00023125"/>
    </source>
</evidence>
<dbReference type="CDD" id="cd06464">
    <property type="entry name" value="ACD_sHsps-like"/>
    <property type="match status" value="1"/>
</dbReference>
<dbReference type="GO" id="GO:0005634">
    <property type="term" value="C:nucleus"/>
    <property type="evidence" value="ECO:0007669"/>
    <property type="project" value="TreeGrafter"/>
</dbReference>
<dbReference type="AlphaFoldDB" id="A0A176VQU7"/>
<name>A0A176VQU7_MARPO</name>
<feature type="compositionally biased region" description="Basic and acidic residues" evidence="5">
    <location>
        <begin position="280"/>
        <end position="291"/>
    </location>
</feature>
<gene>
    <name evidence="7" type="ORF">AXG93_1231s1300</name>
</gene>
<keyword evidence="2" id="KW-0238">DNA-binding</keyword>
<dbReference type="SMART" id="SM00501">
    <property type="entry name" value="BRIGHT"/>
    <property type="match status" value="1"/>
</dbReference>
<accession>A0A176VQU7</accession>
<reference evidence="7" key="1">
    <citation type="submission" date="2016-03" db="EMBL/GenBank/DDBJ databases">
        <title>Mechanisms controlling the formation of the plant cell surface in tip-growing cells are functionally conserved among land plants.</title>
        <authorList>
            <person name="Honkanen S."/>
            <person name="Jones V.A."/>
            <person name="Morieri G."/>
            <person name="Champion C."/>
            <person name="Hetherington A.J."/>
            <person name="Kelly S."/>
            <person name="Saint-Marcoux D."/>
            <person name="Proust H."/>
            <person name="Prescott H."/>
            <person name="Dolan L."/>
        </authorList>
    </citation>
    <scope>NUCLEOTIDE SEQUENCE [LARGE SCALE GENOMIC DNA]</scope>
    <source>
        <tissue evidence="7">Whole gametophyte</tissue>
    </source>
</reference>
<feature type="compositionally biased region" description="Basic and acidic residues" evidence="5">
    <location>
        <begin position="229"/>
        <end position="241"/>
    </location>
</feature>
<comment type="caution">
    <text evidence="7">The sequence shown here is derived from an EMBL/GenBank/DDBJ whole genome shotgun (WGS) entry which is preliminary data.</text>
</comment>
<dbReference type="EMBL" id="LVLJ01002972">
    <property type="protein sequence ID" value="OAE23017.1"/>
    <property type="molecule type" value="Genomic_DNA"/>
</dbReference>
<protein>
    <recommendedName>
        <fullName evidence="6">ARID domain-containing protein</fullName>
    </recommendedName>
</protein>
<feature type="compositionally biased region" description="Polar residues" evidence="5">
    <location>
        <begin position="248"/>
        <end position="258"/>
    </location>
</feature>
<dbReference type="GO" id="GO:0006357">
    <property type="term" value="P:regulation of transcription by RNA polymerase II"/>
    <property type="evidence" value="ECO:0007669"/>
    <property type="project" value="InterPro"/>
</dbReference>
<feature type="domain" description="ARID" evidence="6">
    <location>
        <begin position="104"/>
        <end position="195"/>
    </location>
</feature>
<dbReference type="InterPro" id="IPR001606">
    <property type="entry name" value="ARID_dom"/>
</dbReference>
<evidence type="ECO:0000313" key="8">
    <source>
        <dbReference type="Proteomes" id="UP000077202"/>
    </source>
</evidence>
<dbReference type="Gene3D" id="1.10.150.60">
    <property type="entry name" value="ARID DNA-binding domain"/>
    <property type="match status" value="1"/>
</dbReference>
<evidence type="ECO:0000256" key="3">
    <source>
        <dbReference type="ARBA" id="ARBA00023163"/>
    </source>
</evidence>
<organism evidence="7 8">
    <name type="scientific">Marchantia polymorpha subsp. ruderalis</name>
    <dbReference type="NCBI Taxonomy" id="1480154"/>
    <lineage>
        <taxon>Eukaryota</taxon>
        <taxon>Viridiplantae</taxon>
        <taxon>Streptophyta</taxon>
        <taxon>Embryophyta</taxon>
        <taxon>Marchantiophyta</taxon>
        <taxon>Marchantiopsida</taxon>
        <taxon>Marchantiidae</taxon>
        <taxon>Marchantiales</taxon>
        <taxon>Marchantiaceae</taxon>
        <taxon>Marchantia</taxon>
    </lineage>
</organism>
<dbReference type="PANTHER" id="PTHR15348">
    <property type="entry name" value="AT-RICH INTERACTIVE DOMAIN-CONTAINING PROTEIN ARID DOMAIN- CONTAINING PROTEIN DEAD RINGER PROTEIN B-CELL REGULATOR OF IGH TRANSCRIPTION BRIGHT"/>
    <property type="match status" value="1"/>
</dbReference>
<dbReference type="InterPro" id="IPR036431">
    <property type="entry name" value="ARID_dom_sf"/>
</dbReference>
<evidence type="ECO:0000256" key="4">
    <source>
        <dbReference type="ARBA" id="ARBA00023242"/>
    </source>
</evidence>